<evidence type="ECO:0000256" key="2">
    <source>
        <dbReference type="SAM" id="SignalP"/>
    </source>
</evidence>
<dbReference type="RefSeq" id="WP_126578652.1">
    <property type="nucleotide sequence ID" value="NZ_BIFR01000001.1"/>
</dbReference>
<feature type="signal peptide" evidence="2">
    <location>
        <begin position="1"/>
        <end position="22"/>
    </location>
</feature>
<proteinExistence type="predicted"/>
<evidence type="ECO:0000313" key="3">
    <source>
        <dbReference type="EMBL" id="GCE11051.1"/>
    </source>
</evidence>
<dbReference type="Pfam" id="PF03640">
    <property type="entry name" value="Lipoprotein_15"/>
    <property type="match status" value="1"/>
</dbReference>
<dbReference type="InterPro" id="IPR005297">
    <property type="entry name" value="Lipoprotein_repeat"/>
</dbReference>
<accession>A0A401ZVX2</accession>
<feature type="region of interest" description="Disordered" evidence="1">
    <location>
        <begin position="38"/>
        <end position="62"/>
    </location>
</feature>
<dbReference type="OrthoDB" id="9800666at2"/>
<gene>
    <name evidence="3" type="ORF">KTT_09100</name>
</gene>
<keyword evidence="3" id="KW-0449">Lipoprotein</keyword>
<name>A0A401ZVX2_9CHLR</name>
<evidence type="ECO:0000313" key="4">
    <source>
        <dbReference type="Proteomes" id="UP000287352"/>
    </source>
</evidence>
<protein>
    <submittedName>
        <fullName evidence="3">Lipoprotein</fullName>
    </submittedName>
</protein>
<dbReference type="PANTHER" id="PTHR39335">
    <property type="entry name" value="BLL4220 PROTEIN"/>
    <property type="match status" value="1"/>
</dbReference>
<dbReference type="Proteomes" id="UP000287352">
    <property type="component" value="Unassembled WGS sequence"/>
</dbReference>
<reference evidence="4" key="1">
    <citation type="submission" date="2018-12" db="EMBL/GenBank/DDBJ databases">
        <title>Tengunoibacter tsumagoiensis gen. nov., sp. nov., Dictyobacter kobayashii sp. nov., D. alpinus sp. nov., and D. joshuensis sp. nov. and description of Dictyobacteraceae fam. nov. within the order Ktedonobacterales isolated from Tengu-no-mugimeshi.</title>
        <authorList>
            <person name="Wang C.M."/>
            <person name="Zheng Y."/>
            <person name="Sakai Y."/>
            <person name="Toyoda A."/>
            <person name="Minakuchi Y."/>
            <person name="Abe K."/>
            <person name="Yokota A."/>
            <person name="Yabe S."/>
        </authorList>
    </citation>
    <scope>NUCLEOTIDE SEQUENCE [LARGE SCALE GENOMIC DNA]</scope>
    <source>
        <strain evidence="4">Uno3</strain>
    </source>
</reference>
<dbReference type="GO" id="GO:0043448">
    <property type="term" value="P:alkane catabolic process"/>
    <property type="evidence" value="ECO:0007669"/>
    <property type="project" value="TreeGrafter"/>
</dbReference>
<comment type="caution">
    <text evidence="3">The sequence shown here is derived from an EMBL/GenBank/DDBJ whole genome shotgun (WGS) entry which is preliminary data.</text>
</comment>
<dbReference type="AlphaFoldDB" id="A0A401ZVX2"/>
<evidence type="ECO:0000256" key="1">
    <source>
        <dbReference type="SAM" id="MobiDB-lite"/>
    </source>
</evidence>
<organism evidence="3 4">
    <name type="scientific">Tengunoibacter tsumagoiensis</name>
    <dbReference type="NCBI Taxonomy" id="2014871"/>
    <lineage>
        <taxon>Bacteria</taxon>
        <taxon>Bacillati</taxon>
        <taxon>Chloroflexota</taxon>
        <taxon>Ktedonobacteria</taxon>
        <taxon>Ktedonobacterales</taxon>
        <taxon>Dictyobacteraceae</taxon>
        <taxon>Tengunoibacter</taxon>
    </lineage>
</organism>
<keyword evidence="2" id="KW-0732">Signal</keyword>
<dbReference type="EMBL" id="BIFR01000001">
    <property type="protein sequence ID" value="GCE11051.1"/>
    <property type="molecule type" value="Genomic_DNA"/>
</dbReference>
<sequence length="179" mass="18993">MTIKRFFWFLVVLCVISGGVVAVDIVYAGANQPDAGTWHVKPTPLNSTPTAPPTPSVQATASPVDDGNTLIHVAKVLIGKSTKTVLTTAVGYVLYYHTTDSATSICTGLCSNIWVPLVNSGYPTSTVPLPGVLSTVLNANGQQVTYDGHPLYTYTGDQKPGDVRGEGVDKVWFVVDINL</sequence>
<feature type="chain" id="PRO_5019247750" evidence="2">
    <location>
        <begin position="23"/>
        <end position="179"/>
    </location>
</feature>
<dbReference type="PANTHER" id="PTHR39335:SF1">
    <property type="entry name" value="BLL4220 PROTEIN"/>
    <property type="match status" value="1"/>
</dbReference>
<keyword evidence="4" id="KW-1185">Reference proteome</keyword>